<evidence type="ECO:0000256" key="2">
    <source>
        <dbReference type="ARBA" id="ARBA00004991"/>
    </source>
</evidence>
<keyword evidence="6" id="KW-1133">Transmembrane helix</keyword>
<dbReference type="UniPathway" id="UPA00222"/>
<keyword evidence="6" id="KW-0812">Transmembrane</keyword>
<accession>A0A1L7XFM1</accession>
<reference evidence="8 9" key="1">
    <citation type="submission" date="2016-03" db="EMBL/GenBank/DDBJ databases">
        <authorList>
            <person name="Ploux O."/>
        </authorList>
    </citation>
    <scope>NUCLEOTIDE SEQUENCE [LARGE SCALE GENOMIC DNA]</scope>
    <source>
        <strain evidence="8 9">UAMH 11012</strain>
    </source>
</reference>
<dbReference type="OrthoDB" id="260519at2759"/>
<evidence type="ECO:0000259" key="7">
    <source>
        <dbReference type="PROSITE" id="PS50255"/>
    </source>
</evidence>
<dbReference type="InterPro" id="IPR005804">
    <property type="entry name" value="FA_desaturase_dom"/>
</dbReference>
<dbReference type="AlphaFoldDB" id="A0A1L7XFM1"/>
<dbReference type="PANTHER" id="PTHR19353">
    <property type="entry name" value="FATTY ACID DESATURASE 2"/>
    <property type="match status" value="1"/>
</dbReference>
<dbReference type="GO" id="GO:0042759">
    <property type="term" value="P:long-chain fatty acid biosynthetic process"/>
    <property type="evidence" value="ECO:0007669"/>
    <property type="project" value="UniProtKB-ARBA"/>
</dbReference>
<dbReference type="InterPro" id="IPR036400">
    <property type="entry name" value="Cyt_B5-like_heme/steroid_sf"/>
</dbReference>
<dbReference type="EC" id="1.14.19.18" evidence="3"/>
<comment type="pathway">
    <text evidence="1">Lipid metabolism; sphingolipid metabolism.</text>
</comment>
<sequence length="446" mass="51682">MVESNQRFTIEQLRSAGTSERAWVAIRGKVYDVTEFAARHPGGRDFLMATVGRDATAMFESLHDPKAIKVLAKRQIGTLIESDMPQYPTQTPFQVELRKNVADYFKRVGKHPRNAPWMIVPYAVSIGVYFTSYFIMFSPTICRELKLLPWIAALFHGWSSAMIGLYLLHDGCHASFTQTPLVWDIMRRISDLLTGLSSHLWIHEHVLGHHPFTNVVDFDPDVLTSNAGIIRYHESQAWLSLYSWQSYYIFPLYAQAAFKRQISEWYQLFVDRKFKNIPINPLPLKEYLWGGTSFLSFITLRLVLPYYFLKFNLLRIFLTYACCNNFWSLYLTFVFQASRVTDEVTWPKPDKGNQMQDWAKLQIESSMDFAHGSWFTTFMVGSLNYQAVHHLLPYVSQYYYPALAPIVQQTCAKYNVKYNLRGSLYEALALHIRRLAKFSTEPGAGE</sequence>
<feature type="domain" description="Cytochrome b5 heme-binding" evidence="7">
    <location>
        <begin position="5"/>
        <end position="80"/>
    </location>
</feature>
<dbReference type="Proteomes" id="UP000184330">
    <property type="component" value="Unassembled WGS sequence"/>
</dbReference>
<comment type="pathway">
    <text evidence="2">Sphingolipid metabolism.</text>
</comment>
<dbReference type="InterPro" id="IPR012171">
    <property type="entry name" value="Fatty_acid_desaturase"/>
</dbReference>
<evidence type="ECO:0000256" key="6">
    <source>
        <dbReference type="SAM" id="Phobius"/>
    </source>
</evidence>
<dbReference type="InterPro" id="IPR001199">
    <property type="entry name" value="Cyt_B5-like_heme/steroid-bd"/>
</dbReference>
<dbReference type="GO" id="GO:0006636">
    <property type="term" value="P:unsaturated fatty acid biosynthetic process"/>
    <property type="evidence" value="ECO:0007669"/>
    <property type="project" value="UniProtKB-ARBA"/>
</dbReference>
<protein>
    <recommendedName>
        <fullName evidence="4">Delta 8-(E)-sphingolipid desaturase</fullName>
        <ecNumber evidence="3">1.14.19.18</ecNumber>
    </recommendedName>
</protein>
<keyword evidence="5" id="KW-0443">Lipid metabolism</keyword>
<dbReference type="GO" id="GO:0006665">
    <property type="term" value="P:sphingolipid metabolic process"/>
    <property type="evidence" value="ECO:0007669"/>
    <property type="project" value="UniProtKB-UniPathway"/>
</dbReference>
<evidence type="ECO:0000256" key="3">
    <source>
        <dbReference type="ARBA" id="ARBA00012019"/>
    </source>
</evidence>
<dbReference type="SUPFAM" id="SSF55856">
    <property type="entry name" value="Cytochrome b5-like heme/steroid binding domain"/>
    <property type="match status" value="1"/>
</dbReference>
<dbReference type="GO" id="GO:0016717">
    <property type="term" value="F:oxidoreductase activity, acting on paired donors, with oxidation of a pair of donors resulting in the reduction of molecular oxygen to two molecules of water"/>
    <property type="evidence" value="ECO:0007669"/>
    <property type="project" value="UniProtKB-ARBA"/>
</dbReference>
<keyword evidence="5" id="KW-0746">Sphingolipid metabolism</keyword>
<evidence type="ECO:0000256" key="4">
    <source>
        <dbReference type="ARBA" id="ARBA00016939"/>
    </source>
</evidence>
<organism evidence="8 9">
    <name type="scientific">Phialocephala subalpina</name>
    <dbReference type="NCBI Taxonomy" id="576137"/>
    <lineage>
        <taxon>Eukaryota</taxon>
        <taxon>Fungi</taxon>
        <taxon>Dikarya</taxon>
        <taxon>Ascomycota</taxon>
        <taxon>Pezizomycotina</taxon>
        <taxon>Leotiomycetes</taxon>
        <taxon>Helotiales</taxon>
        <taxon>Mollisiaceae</taxon>
        <taxon>Phialocephala</taxon>
        <taxon>Phialocephala fortinii species complex</taxon>
    </lineage>
</organism>
<dbReference type="EMBL" id="FJOG01000024">
    <property type="protein sequence ID" value="CZR63808.1"/>
    <property type="molecule type" value="Genomic_DNA"/>
</dbReference>
<feature type="transmembrane region" description="Helical" evidence="6">
    <location>
        <begin position="147"/>
        <end position="168"/>
    </location>
</feature>
<keyword evidence="9" id="KW-1185">Reference proteome</keyword>
<evidence type="ECO:0000313" key="8">
    <source>
        <dbReference type="EMBL" id="CZR63808.1"/>
    </source>
</evidence>
<dbReference type="Pfam" id="PF00173">
    <property type="entry name" value="Cyt-b5"/>
    <property type="match status" value="1"/>
</dbReference>
<dbReference type="PANTHER" id="PTHR19353:SF19">
    <property type="entry name" value="DELTA(5) FATTY ACID DESATURASE C-RELATED"/>
    <property type="match status" value="1"/>
</dbReference>
<proteinExistence type="predicted"/>
<dbReference type="Gene3D" id="3.10.120.10">
    <property type="entry name" value="Cytochrome b5-like heme/steroid binding domain"/>
    <property type="match status" value="1"/>
</dbReference>
<dbReference type="Pfam" id="PF00487">
    <property type="entry name" value="FA_desaturase"/>
    <property type="match status" value="1"/>
</dbReference>
<feature type="transmembrane region" description="Helical" evidence="6">
    <location>
        <begin position="115"/>
        <end position="135"/>
    </location>
</feature>
<dbReference type="SMART" id="SM01117">
    <property type="entry name" value="Cyt-b5"/>
    <property type="match status" value="1"/>
</dbReference>
<evidence type="ECO:0000256" key="5">
    <source>
        <dbReference type="ARBA" id="ARBA00022919"/>
    </source>
</evidence>
<name>A0A1L7XFM1_9HELO</name>
<feature type="transmembrane region" description="Helical" evidence="6">
    <location>
        <begin position="287"/>
        <end position="308"/>
    </location>
</feature>
<dbReference type="STRING" id="576137.A0A1L7XFM1"/>
<keyword evidence="6" id="KW-0472">Membrane</keyword>
<feature type="transmembrane region" description="Helical" evidence="6">
    <location>
        <begin position="314"/>
        <end position="335"/>
    </location>
</feature>
<dbReference type="PRINTS" id="PR00363">
    <property type="entry name" value="CYTOCHROMEB5"/>
</dbReference>
<dbReference type="PIRSF" id="PIRSF015921">
    <property type="entry name" value="FA_sphinglp_des"/>
    <property type="match status" value="1"/>
</dbReference>
<dbReference type="GO" id="GO:0016020">
    <property type="term" value="C:membrane"/>
    <property type="evidence" value="ECO:0007669"/>
    <property type="project" value="TreeGrafter"/>
</dbReference>
<dbReference type="PROSITE" id="PS50255">
    <property type="entry name" value="CYTOCHROME_B5_2"/>
    <property type="match status" value="1"/>
</dbReference>
<evidence type="ECO:0000313" key="9">
    <source>
        <dbReference type="Proteomes" id="UP000184330"/>
    </source>
</evidence>
<gene>
    <name evidence="8" type="ORF">PAC_13705</name>
</gene>
<evidence type="ECO:0000256" key="1">
    <source>
        <dbReference type="ARBA" id="ARBA00004760"/>
    </source>
</evidence>
<dbReference type="CDD" id="cd03506">
    <property type="entry name" value="Delta6-FADS-like"/>
    <property type="match status" value="1"/>
</dbReference>